<evidence type="ECO:0000313" key="7">
    <source>
        <dbReference type="Proteomes" id="UP001189429"/>
    </source>
</evidence>
<dbReference type="InterPro" id="IPR021109">
    <property type="entry name" value="Peptidase_aspartic_dom_sf"/>
</dbReference>
<sequence length="412" mass="44682">MASELITVPLSKHYVPVLRGNRTVMYKTAYFGTISVGLPSPQEFTVVFDTGSGHLFVPSSKCQSDLSGSAVDLDHDGAEVEPGSQERDQVAISYGTGEIVGEFAREVVCLGGRTGNEGTNVSPASDSARCSPMRVIMATEMTTEPFDSFHFDGVLGLGLAGLALEPEFSFFGQMAKNKGMQPRFGVFVSKSDSVASEISFGGHDTRHTDSELQWVPVSKPELGYWQLKVRRIWIGGQPLALCDEGDCVAIADTGTSLLGAPRQVTEHLHWLLARKVEDADSRPDGQVDCRTFPGPDVVFEFGDVNITIGAEEYSRPAGLRVITNATNETQFICRASLLPVDEMPALGPKVWILGEPVLSKYYSAYDWEQQKVGFALARQPPASSELERPLARTHVVIGAPPREPPSATVVYI</sequence>
<gene>
    <name evidence="6" type="ORF">PCOR1329_LOCUS6374</name>
</gene>
<dbReference type="SUPFAM" id="SSF50630">
    <property type="entry name" value="Acid proteases"/>
    <property type="match status" value="1"/>
</dbReference>
<organism evidence="6 7">
    <name type="scientific">Prorocentrum cordatum</name>
    <dbReference type="NCBI Taxonomy" id="2364126"/>
    <lineage>
        <taxon>Eukaryota</taxon>
        <taxon>Sar</taxon>
        <taxon>Alveolata</taxon>
        <taxon>Dinophyceae</taxon>
        <taxon>Prorocentrales</taxon>
        <taxon>Prorocentraceae</taxon>
        <taxon>Prorocentrum</taxon>
    </lineage>
</organism>
<proteinExistence type="inferred from homology"/>
<evidence type="ECO:0000256" key="1">
    <source>
        <dbReference type="ARBA" id="ARBA00007447"/>
    </source>
</evidence>
<dbReference type="Gene3D" id="2.40.70.10">
    <property type="entry name" value="Acid Proteases"/>
    <property type="match status" value="2"/>
</dbReference>
<keyword evidence="3" id="KW-0064">Aspartyl protease</keyword>
<dbReference type="InterPro" id="IPR034164">
    <property type="entry name" value="Pepsin-like_dom"/>
</dbReference>
<evidence type="ECO:0000259" key="5">
    <source>
        <dbReference type="PROSITE" id="PS51767"/>
    </source>
</evidence>
<comment type="caution">
    <text evidence="6">The sequence shown here is derived from an EMBL/GenBank/DDBJ whole genome shotgun (WGS) entry which is preliminary data.</text>
</comment>
<evidence type="ECO:0000256" key="4">
    <source>
        <dbReference type="ARBA" id="ARBA00022801"/>
    </source>
</evidence>
<feature type="domain" description="Peptidase A1" evidence="5">
    <location>
        <begin position="30"/>
        <end position="375"/>
    </location>
</feature>
<dbReference type="PRINTS" id="PR00792">
    <property type="entry name" value="PEPSIN"/>
</dbReference>
<dbReference type="PANTHER" id="PTHR47966:SF51">
    <property type="entry name" value="BETA-SITE APP-CLEAVING ENZYME, ISOFORM A-RELATED"/>
    <property type="match status" value="1"/>
</dbReference>
<dbReference type="InterPro" id="IPR033121">
    <property type="entry name" value="PEPTIDASE_A1"/>
</dbReference>
<dbReference type="PROSITE" id="PS51767">
    <property type="entry name" value="PEPTIDASE_A1"/>
    <property type="match status" value="1"/>
</dbReference>
<reference evidence="6" key="1">
    <citation type="submission" date="2023-10" db="EMBL/GenBank/DDBJ databases">
        <authorList>
            <person name="Chen Y."/>
            <person name="Shah S."/>
            <person name="Dougan E. K."/>
            <person name="Thang M."/>
            <person name="Chan C."/>
        </authorList>
    </citation>
    <scope>NUCLEOTIDE SEQUENCE [LARGE SCALE GENOMIC DNA]</scope>
</reference>
<comment type="similarity">
    <text evidence="1">Belongs to the peptidase A1 family.</text>
</comment>
<dbReference type="CDD" id="cd05471">
    <property type="entry name" value="pepsin_like"/>
    <property type="match status" value="1"/>
</dbReference>
<name>A0ABN9Q274_9DINO</name>
<dbReference type="EMBL" id="CAUYUJ010001706">
    <property type="protein sequence ID" value="CAK0797223.1"/>
    <property type="molecule type" value="Genomic_DNA"/>
</dbReference>
<protein>
    <recommendedName>
        <fullName evidence="5">Peptidase A1 domain-containing protein</fullName>
    </recommendedName>
</protein>
<evidence type="ECO:0000256" key="3">
    <source>
        <dbReference type="ARBA" id="ARBA00022750"/>
    </source>
</evidence>
<evidence type="ECO:0000313" key="6">
    <source>
        <dbReference type="EMBL" id="CAK0797223.1"/>
    </source>
</evidence>
<evidence type="ECO:0000256" key="2">
    <source>
        <dbReference type="ARBA" id="ARBA00022670"/>
    </source>
</evidence>
<keyword evidence="4" id="KW-0378">Hydrolase</keyword>
<dbReference type="Proteomes" id="UP001189429">
    <property type="component" value="Unassembled WGS sequence"/>
</dbReference>
<keyword evidence="7" id="KW-1185">Reference proteome</keyword>
<dbReference type="InterPro" id="IPR001461">
    <property type="entry name" value="Aspartic_peptidase_A1"/>
</dbReference>
<dbReference type="PANTHER" id="PTHR47966">
    <property type="entry name" value="BETA-SITE APP-CLEAVING ENZYME, ISOFORM A-RELATED"/>
    <property type="match status" value="1"/>
</dbReference>
<accession>A0ABN9Q274</accession>
<keyword evidence="2" id="KW-0645">Protease</keyword>
<dbReference type="Pfam" id="PF00026">
    <property type="entry name" value="Asp"/>
    <property type="match status" value="1"/>
</dbReference>